<dbReference type="Pfam" id="PF05106">
    <property type="entry name" value="Phage_holin_3_1"/>
    <property type="match status" value="1"/>
</dbReference>
<evidence type="ECO:0000313" key="2">
    <source>
        <dbReference type="Proteomes" id="UP000509421"/>
    </source>
</evidence>
<proteinExistence type="predicted"/>
<dbReference type="Proteomes" id="UP000509421">
    <property type="component" value="Chromosome"/>
</dbReference>
<dbReference type="AlphaFoldDB" id="A0A144RFE1"/>
<name>A0A144RFE1_ENTCL</name>
<dbReference type="InterPro" id="IPR006481">
    <property type="entry name" value="Phage_lambda_GpS_holin"/>
</dbReference>
<protein>
    <submittedName>
        <fullName evidence="1">Phage holin family protein</fullName>
    </submittedName>
</protein>
<dbReference type="EMBL" id="CP056117">
    <property type="protein sequence ID" value="QLA00330.1"/>
    <property type="molecule type" value="Genomic_DNA"/>
</dbReference>
<organism evidence="1 2">
    <name type="scientific">Enterobacter cloacae</name>
    <dbReference type="NCBI Taxonomy" id="550"/>
    <lineage>
        <taxon>Bacteria</taxon>
        <taxon>Pseudomonadati</taxon>
        <taxon>Pseudomonadota</taxon>
        <taxon>Gammaproteobacteria</taxon>
        <taxon>Enterobacterales</taxon>
        <taxon>Enterobacteriaceae</taxon>
        <taxon>Enterobacter</taxon>
        <taxon>Enterobacter cloacae complex</taxon>
    </lineage>
</organism>
<accession>A0A144RFE1</accession>
<dbReference type="RefSeq" id="WP_048961198.1">
    <property type="nucleotide sequence ID" value="NZ_CP056117.1"/>
</dbReference>
<reference evidence="1 2" key="1">
    <citation type="submission" date="2020-06" db="EMBL/GenBank/DDBJ databases">
        <title>Long-read sequencing of DSM26481-BlokeschLab.</title>
        <authorList>
            <person name="Blokesch M."/>
        </authorList>
    </citation>
    <scope>NUCLEOTIDE SEQUENCE [LARGE SCALE GENOMIC DNA]</scope>
    <source>
        <strain evidence="1 2">DSM 26481</strain>
    </source>
</reference>
<evidence type="ECO:0000313" key="1">
    <source>
        <dbReference type="EMBL" id="QLA00330.1"/>
    </source>
</evidence>
<gene>
    <name evidence="1" type="ORF">HWQ14_22870</name>
</gene>
<sequence>MKKTTMQDRPDTWAVMLAWLVNHKNEAGYSVLAFVMSILATSRGAKSKWKDRIAGATMCGILCFFAQPTLTAIWAIFNWNFPPELCWPISAGVGYVGVDSLFAYARRRLGLNEPGDKANADPQ</sequence>